<name>A0A7W7QYS1_KITKI</name>
<dbReference type="RefSeq" id="WP_184934406.1">
    <property type="nucleotide sequence ID" value="NZ_JACHJV010000001.1"/>
</dbReference>
<comment type="caution">
    <text evidence="1">The sequence shown here is derived from an EMBL/GenBank/DDBJ whole genome shotgun (WGS) entry which is preliminary data.</text>
</comment>
<proteinExistence type="predicted"/>
<evidence type="ECO:0000313" key="1">
    <source>
        <dbReference type="EMBL" id="MBB4922194.1"/>
    </source>
</evidence>
<evidence type="ECO:0000313" key="2">
    <source>
        <dbReference type="Proteomes" id="UP000540506"/>
    </source>
</evidence>
<reference evidence="1 2" key="1">
    <citation type="submission" date="2020-08" db="EMBL/GenBank/DDBJ databases">
        <title>Sequencing the genomes of 1000 actinobacteria strains.</title>
        <authorList>
            <person name="Klenk H.-P."/>
        </authorList>
    </citation>
    <scope>NUCLEOTIDE SEQUENCE [LARGE SCALE GENOMIC DNA]</scope>
    <source>
        <strain evidence="1 2">DSM 41654</strain>
    </source>
</reference>
<dbReference type="AlphaFoldDB" id="A0A7W7QYS1"/>
<dbReference type="EMBL" id="JACHJV010000001">
    <property type="protein sequence ID" value="MBB4922194.1"/>
    <property type="molecule type" value="Genomic_DNA"/>
</dbReference>
<dbReference type="Proteomes" id="UP000540506">
    <property type="component" value="Unassembled WGS sequence"/>
</dbReference>
<keyword evidence="2" id="KW-1185">Reference proteome</keyword>
<organism evidence="1 2">
    <name type="scientific">Kitasatospora kifunensis</name>
    <name type="common">Streptomyces kifunensis</name>
    <dbReference type="NCBI Taxonomy" id="58351"/>
    <lineage>
        <taxon>Bacteria</taxon>
        <taxon>Bacillati</taxon>
        <taxon>Actinomycetota</taxon>
        <taxon>Actinomycetes</taxon>
        <taxon>Kitasatosporales</taxon>
        <taxon>Streptomycetaceae</taxon>
        <taxon>Kitasatospora</taxon>
    </lineage>
</organism>
<protein>
    <submittedName>
        <fullName evidence="1">Uncharacterized protein</fullName>
    </submittedName>
</protein>
<gene>
    <name evidence="1" type="ORF">FHR34_001187</name>
</gene>
<accession>A0A7W7QYS1</accession>
<sequence>MRLRQAHALITTAAALEAAGIGIEMHPFDVDEYTAPHITTDHMTGFAEYNDPDNPDRDTRIYNIDIYPGPTDYSIAVYVTFGLGTDATPLLSRAFEAAPKAENANTYEHPIAEIADLVVTAIRDHEKPFEAAYAARTEQPSREQP</sequence>